<dbReference type="Pfam" id="PF02984">
    <property type="entry name" value="Cyclin_C"/>
    <property type="match status" value="1"/>
</dbReference>
<feature type="domain" description="Cyclin-like" evidence="5">
    <location>
        <begin position="24"/>
        <end position="111"/>
    </location>
</feature>
<evidence type="ECO:0000313" key="8">
    <source>
        <dbReference type="EMBL" id="UYV60819.1"/>
    </source>
</evidence>
<dbReference type="Gene3D" id="1.10.472.10">
    <property type="entry name" value="Cyclin-like"/>
    <property type="match status" value="2"/>
</dbReference>
<dbReference type="InterPro" id="IPR046965">
    <property type="entry name" value="Cyclin_A/B-like"/>
</dbReference>
<dbReference type="CDD" id="cd20528">
    <property type="entry name" value="CYCLIN_CCNJ-like_rpt1"/>
    <property type="match status" value="1"/>
</dbReference>
<feature type="domain" description="Cyclin C-terminal" evidence="6">
    <location>
        <begin position="120"/>
        <end position="240"/>
    </location>
</feature>
<evidence type="ECO:0000313" key="7">
    <source>
        <dbReference type="EMBL" id="UYV60818.1"/>
    </source>
</evidence>
<dbReference type="InterPro" id="IPR036915">
    <property type="entry name" value="Cyclin-like_sf"/>
</dbReference>
<proteinExistence type="inferred from homology"/>
<protein>
    <submittedName>
        <fullName evidence="7">CCNJL</fullName>
    </submittedName>
</protein>
<evidence type="ECO:0000256" key="4">
    <source>
        <dbReference type="RuleBase" id="RU000383"/>
    </source>
</evidence>
<reference evidence="7 9" key="1">
    <citation type="submission" date="2022-01" db="EMBL/GenBank/DDBJ databases">
        <title>A chromosomal length assembly of Cordylochernes scorpioides.</title>
        <authorList>
            <person name="Zeh D."/>
            <person name="Zeh J."/>
        </authorList>
    </citation>
    <scope>NUCLEOTIDE SEQUENCE [LARGE SCALE GENOMIC DNA]</scope>
    <source>
        <strain evidence="7">IN4F17</strain>
        <tissue evidence="7">Whole Body</tissue>
    </source>
</reference>
<dbReference type="SMART" id="SM01332">
    <property type="entry name" value="Cyclin_C"/>
    <property type="match status" value="1"/>
</dbReference>
<evidence type="ECO:0000313" key="9">
    <source>
        <dbReference type="Proteomes" id="UP001235939"/>
    </source>
</evidence>
<feature type="domain" description="Cyclin-like" evidence="5">
    <location>
        <begin position="137"/>
        <end position="215"/>
    </location>
</feature>
<dbReference type="InterPro" id="IPR004367">
    <property type="entry name" value="Cyclin_C-dom"/>
</dbReference>
<dbReference type="InterPro" id="IPR006671">
    <property type="entry name" value="Cyclin_N"/>
</dbReference>
<keyword evidence="9" id="KW-1185">Reference proteome</keyword>
<dbReference type="EMBL" id="CP092863">
    <property type="protein sequence ID" value="UYV60819.1"/>
    <property type="molecule type" value="Genomic_DNA"/>
</dbReference>
<keyword evidence="3" id="KW-0131">Cell cycle</keyword>
<evidence type="ECO:0000256" key="2">
    <source>
        <dbReference type="ARBA" id="ARBA00023127"/>
    </source>
</evidence>
<dbReference type="SUPFAM" id="SSF47954">
    <property type="entry name" value="Cyclin-like"/>
    <property type="match status" value="2"/>
</dbReference>
<organism evidence="7 9">
    <name type="scientific">Cordylochernes scorpioides</name>
    <dbReference type="NCBI Taxonomy" id="51811"/>
    <lineage>
        <taxon>Eukaryota</taxon>
        <taxon>Metazoa</taxon>
        <taxon>Ecdysozoa</taxon>
        <taxon>Arthropoda</taxon>
        <taxon>Chelicerata</taxon>
        <taxon>Arachnida</taxon>
        <taxon>Pseudoscorpiones</taxon>
        <taxon>Cheliferoidea</taxon>
        <taxon>Chernetidae</taxon>
        <taxon>Cordylochernes</taxon>
    </lineage>
</organism>
<evidence type="ECO:0000259" key="6">
    <source>
        <dbReference type="SMART" id="SM01332"/>
    </source>
</evidence>
<gene>
    <name evidence="7" type="ORF">LAZ67_1002428</name>
    <name evidence="8" type="ORF">LAZ67_1002429</name>
</gene>
<dbReference type="PIRSF" id="PIRSF001771">
    <property type="entry name" value="Cyclin_A_B_D_E"/>
    <property type="match status" value="1"/>
</dbReference>
<dbReference type="Pfam" id="PF00134">
    <property type="entry name" value="Cyclin_N"/>
    <property type="match status" value="1"/>
</dbReference>
<evidence type="ECO:0000259" key="5">
    <source>
        <dbReference type="SMART" id="SM00385"/>
    </source>
</evidence>
<dbReference type="PANTHER" id="PTHR10177">
    <property type="entry name" value="CYCLINS"/>
    <property type="match status" value="1"/>
</dbReference>
<accession>A0ABY6JXI1</accession>
<dbReference type="EMBL" id="CP092863">
    <property type="protein sequence ID" value="UYV60818.1"/>
    <property type="molecule type" value="Genomic_DNA"/>
</dbReference>
<comment type="similarity">
    <text evidence="4">Belongs to the cyclin family.</text>
</comment>
<keyword evidence="2 4" id="KW-0195">Cyclin</keyword>
<keyword evidence="1" id="KW-0132">Cell division</keyword>
<sequence length="240" mass="26987">MREQSRHKWGGHSPQLHLRPWLVGWLEKVVEIQKLSGTVRHLATYLLDIFMDHHFIQEGQLQMVALGCLLIAAAKLEEKDGLIPKTSELNAHVNNCYNLSEFVRLELMLLHFFRWELMLPTAAHFVEIFSPFLSGERRLCHYISLFLDLSLQPVPTNAVVTGEALISMPPSLVAAACIAAARSTLQLKPVWPGNLEKLTRYRLGQVRTLANSLLLTACPVCLDPRSEEEGSPRSSSSSQL</sequence>
<dbReference type="InterPro" id="IPR039361">
    <property type="entry name" value="Cyclin"/>
</dbReference>
<dbReference type="Proteomes" id="UP001235939">
    <property type="component" value="Chromosome 01"/>
</dbReference>
<dbReference type="InterPro" id="IPR013763">
    <property type="entry name" value="Cyclin-like_dom"/>
</dbReference>
<name>A0ABY6JXI1_9ARAC</name>
<dbReference type="SMART" id="SM00385">
    <property type="entry name" value="CYCLIN"/>
    <property type="match status" value="2"/>
</dbReference>
<evidence type="ECO:0000256" key="1">
    <source>
        <dbReference type="ARBA" id="ARBA00022618"/>
    </source>
</evidence>
<evidence type="ECO:0000256" key="3">
    <source>
        <dbReference type="ARBA" id="ARBA00023306"/>
    </source>
</evidence>